<evidence type="ECO:0000256" key="1">
    <source>
        <dbReference type="SAM" id="Phobius"/>
    </source>
</evidence>
<dbReference type="Proteomes" id="UP000177610">
    <property type="component" value="Unassembled WGS sequence"/>
</dbReference>
<accession>A0A1F5N8I9</accession>
<dbReference type="STRING" id="1817821.A2717_04440"/>
<evidence type="ECO:0000313" key="3">
    <source>
        <dbReference type="Proteomes" id="UP000177610"/>
    </source>
</evidence>
<name>A0A1F5N8I9_9BACT</name>
<keyword evidence="1" id="KW-0472">Membrane</keyword>
<dbReference type="EMBL" id="MFEH01000004">
    <property type="protein sequence ID" value="OGE73852.1"/>
    <property type="molecule type" value="Genomic_DNA"/>
</dbReference>
<gene>
    <name evidence="2" type="ORF">A2717_04440</name>
</gene>
<feature type="transmembrane region" description="Helical" evidence="1">
    <location>
        <begin position="6"/>
        <end position="32"/>
    </location>
</feature>
<dbReference type="AlphaFoldDB" id="A0A1F5N8I9"/>
<organism evidence="2 3">
    <name type="scientific">Candidatus Doudnabacteria bacterium RIFCSPHIGHO2_01_FULL_41_86</name>
    <dbReference type="NCBI Taxonomy" id="1817821"/>
    <lineage>
        <taxon>Bacteria</taxon>
        <taxon>Candidatus Doudnaibacteriota</taxon>
    </lineage>
</organism>
<reference evidence="2 3" key="1">
    <citation type="journal article" date="2016" name="Nat. Commun.">
        <title>Thousands of microbial genomes shed light on interconnected biogeochemical processes in an aquifer system.</title>
        <authorList>
            <person name="Anantharaman K."/>
            <person name="Brown C.T."/>
            <person name="Hug L.A."/>
            <person name="Sharon I."/>
            <person name="Castelle C.J."/>
            <person name="Probst A.J."/>
            <person name="Thomas B.C."/>
            <person name="Singh A."/>
            <person name="Wilkins M.J."/>
            <person name="Karaoz U."/>
            <person name="Brodie E.L."/>
            <person name="Williams K.H."/>
            <person name="Hubbard S.S."/>
            <person name="Banfield J.F."/>
        </authorList>
    </citation>
    <scope>NUCLEOTIDE SEQUENCE [LARGE SCALE GENOMIC DNA]</scope>
</reference>
<keyword evidence="1" id="KW-1133">Transmembrane helix</keyword>
<sequence>MEIFKTILGILLVMAFFAFFILLNFSIHLTWLFGKKSVQPINRIIISIILLLAIITIVSFIL</sequence>
<protein>
    <submittedName>
        <fullName evidence="2">Uncharacterized protein</fullName>
    </submittedName>
</protein>
<proteinExistence type="predicted"/>
<comment type="caution">
    <text evidence="2">The sequence shown here is derived from an EMBL/GenBank/DDBJ whole genome shotgun (WGS) entry which is preliminary data.</text>
</comment>
<keyword evidence="1" id="KW-0812">Transmembrane</keyword>
<evidence type="ECO:0000313" key="2">
    <source>
        <dbReference type="EMBL" id="OGE73852.1"/>
    </source>
</evidence>
<feature type="transmembrane region" description="Helical" evidence="1">
    <location>
        <begin position="44"/>
        <end position="61"/>
    </location>
</feature>